<dbReference type="InterPro" id="IPR036005">
    <property type="entry name" value="Creatinase/aminopeptidase-like"/>
</dbReference>
<dbReference type="GO" id="GO:0031491">
    <property type="term" value="F:nucleosome binding"/>
    <property type="evidence" value="ECO:0007669"/>
    <property type="project" value="TreeGrafter"/>
</dbReference>
<keyword evidence="9" id="KW-0175">Coiled coil</keyword>
<evidence type="ECO:0000256" key="6">
    <source>
        <dbReference type="ARBA" id="ARBA00022763"/>
    </source>
</evidence>
<dbReference type="SMART" id="SM00232">
    <property type="entry name" value="JAB_MPN"/>
    <property type="match status" value="1"/>
</dbReference>
<keyword evidence="10 13" id="KW-0804">Transcription</keyword>
<feature type="compositionally biased region" description="Acidic residues" evidence="14">
    <location>
        <begin position="1124"/>
        <end position="1144"/>
    </location>
</feature>
<dbReference type="InterPro" id="IPR033858">
    <property type="entry name" value="MPN_RPN7_8"/>
</dbReference>
<proteinExistence type="inferred from homology"/>
<dbReference type="InterPro" id="IPR033825">
    <property type="entry name" value="Spt16_M24"/>
</dbReference>
<dbReference type="OrthoDB" id="10251642at2759"/>
<dbReference type="Gene3D" id="2.30.29.210">
    <property type="entry name" value="FACT complex subunit Spt16p/Cdc68p"/>
    <property type="match status" value="1"/>
</dbReference>
<evidence type="ECO:0000256" key="8">
    <source>
        <dbReference type="ARBA" id="ARBA00023015"/>
    </source>
</evidence>
<dbReference type="GO" id="GO:0006281">
    <property type="term" value="P:DNA repair"/>
    <property type="evidence" value="ECO:0007669"/>
    <property type="project" value="UniProtKB-UniRule"/>
</dbReference>
<accession>A0A9N8VJY9</accession>
<dbReference type="CDD" id="cd01091">
    <property type="entry name" value="CDC68-like"/>
    <property type="match status" value="1"/>
</dbReference>
<dbReference type="Gene3D" id="3.40.140.10">
    <property type="entry name" value="Cytidine Deaminase, domain 2"/>
    <property type="match status" value="1"/>
</dbReference>
<dbReference type="SMART" id="SM01286">
    <property type="entry name" value="SPT16"/>
    <property type="match status" value="1"/>
</dbReference>
<dbReference type="InterPro" id="IPR013719">
    <property type="entry name" value="RTT106/SPT16-like_middle_dom"/>
</dbReference>
<feature type="compositionally biased region" description="Acidic residues" evidence="14">
    <location>
        <begin position="1153"/>
        <end position="1168"/>
    </location>
</feature>
<dbReference type="Gene3D" id="2.30.29.150">
    <property type="match status" value="2"/>
</dbReference>
<dbReference type="Pfam" id="PF24824">
    <property type="entry name" value="PH_SPT16"/>
    <property type="match status" value="1"/>
</dbReference>
<dbReference type="InterPro" id="IPR040258">
    <property type="entry name" value="Spt16"/>
</dbReference>
<dbReference type="InterPro" id="IPR013953">
    <property type="entry name" value="FACT_SPT16_M"/>
</dbReference>
<evidence type="ECO:0000256" key="11">
    <source>
        <dbReference type="ARBA" id="ARBA00023204"/>
    </source>
</evidence>
<dbReference type="PROSITE" id="PS50249">
    <property type="entry name" value="MPN"/>
    <property type="match status" value="1"/>
</dbReference>
<dbReference type="PANTHER" id="PTHR13980">
    <property type="entry name" value="CDC68 RELATED"/>
    <property type="match status" value="1"/>
</dbReference>
<comment type="subcellular location">
    <subcellularLocation>
        <location evidence="13">Nucleus</location>
    </subcellularLocation>
    <subcellularLocation>
        <location evidence="13">Chromosome</location>
    </subcellularLocation>
</comment>
<dbReference type="Gene3D" id="3.90.230.10">
    <property type="entry name" value="Creatinase/methionine aminopeptidase superfamily"/>
    <property type="match status" value="1"/>
</dbReference>
<dbReference type="InterPro" id="IPR056595">
    <property type="entry name" value="Fact-SPT16_PH"/>
</dbReference>
<dbReference type="Pfam" id="PF14826">
    <property type="entry name" value="FACT-Spt16_Nlob"/>
    <property type="match status" value="2"/>
</dbReference>
<evidence type="ECO:0000256" key="10">
    <source>
        <dbReference type="ARBA" id="ARBA00023163"/>
    </source>
</evidence>
<dbReference type="InterPro" id="IPR037518">
    <property type="entry name" value="MPN"/>
</dbReference>
<comment type="function">
    <text evidence="1">Acts as a regulatory subunit of the 26S proteasome which is involved in the ATP-dependent degradation of ubiquitinated proteins.</text>
</comment>
<dbReference type="GO" id="GO:0006260">
    <property type="term" value="P:DNA replication"/>
    <property type="evidence" value="ECO:0007669"/>
    <property type="project" value="UniProtKB-KW"/>
</dbReference>
<dbReference type="EMBL" id="CAJVPK010000120">
    <property type="protein sequence ID" value="CAG8453591.1"/>
    <property type="molecule type" value="Genomic_DNA"/>
</dbReference>
<evidence type="ECO:0000313" key="16">
    <source>
        <dbReference type="EMBL" id="CAG8453591.1"/>
    </source>
</evidence>
<dbReference type="Gene3D" id="3.40.350.10">
    <property type="entry name" value="Creatinase/prolidase N-terminal domain"/>
    <property type="match status" value="2"/>
</dbReference>
<evidence type="ECO:0000256" key="4">
    <source>
        <dbReference type="ARBA" id="ARBA00022454"/>
    </source>
</evidence>
<dbReference type="Proteomes" id="UP000789706">
    <property type="component" value="Unassembled WGS sequence"/>
</dbReference>
<dbReference type="Pfam" id="PF08512">
    <property type="entry name" value="Rttp106-like_middle"/>
    <property type="match status" value="1"/>
</dbReference>
<feature type="domain" description="MPN" evidence="15">
    <location>
        <begin position="16"/>
        <end position="156"/>
    </location>
</feature>
<dbReference type="PANTHER" id="PTHR13980:SF15">
    <property type="entry name" value="FACT COMPLEX SUBUNIT SPT16"/>
    <property type="match status" value="1"/>
</dbReference>
<evidence type="ECO:0000256" key="14">
    <source>
        <dbReference type="SAM" id="MobiDB-lite"/>
    </source>
</evidence>
<feature type="region of interest" description="Disordered" evidence="14">
    <location>
        <begin position="1117"/>
        <end position="1197"/>
    </location>
</feature>
<dbReference type="Pfam" id="PF13012">
    <property type="entry name" value="MitMem_reg"/>
    <property type="match status" value="1"/>
</dbReference>
<comment type="function">
    <text evidence="13">Component of the FACT complex, a general chromatin factor that acts to reorganize nucleosomes. The FACT complex is involved in multiple processes that require DNA as a template such as mRNA elongation, DNA replication and DNA repair. During transcription elongation the FACT complex acts as a histone chaperone that both destabilizes and restores nucleosomal structure. It facilitates the passage of RNA polymerase II and transcription by promoting the dissociation of one histone H2A-H2B dimer from the nucleosome, then subsequently promotes the reestablishment of the nucleosome following the passage of RNA polymerase II.</text>
</comment>
<protein>
    <recommendedName>
        <fullName evidence="13">FACT complex subunit</fullName>
    </recommendedName>
</protein>
<dbReference type="GO" id="GO:0008237">
    <property type="term" value="F:metallopeptidase activity"/>
    <property type="evidence" value="ECO:0007669"/>
    <property type="project" value="InterPro"/>
</dbReference>
<comment type="similarity">
    <text evidence="3 13">Belongs to the peptidase M24 family. SPT16 subfamily.</text>
</comment>
<dbReference type="InterPro" id="IPR029149">
    <property type="entry name" value="Creatin/AminoP/Spt16_N"/>
</dbReference>
<feature type="region of interest" description="Disordered" evidence="14">
    <location>
        <begin position="696"/>
        <end position="754"/>
    </location>
</feature>
<keyword evidence="12 13" id="KW-0539">Nucleus</keyword>
<keyword evidence="8 13" id="KW-0805">Transcription regulation</keyword>
<dbReference type="InterPro" id="IPR024969">
    <property type="entry name" value="EIF3F/CSN6-like_C"/>
</dbReference>
<keyword evidence="5 13" id="KW-0235">DNA replication</keyword>
<dbReference type="InterPro" id="IPR000994">
    <property type="entry name" value="Pept_M24"/>
</dbReference>
<evidence type="ECO:0000256" key="1">
    <source>
        <dbReference type="ARBA" id="ARBA00002187"/>
    </source>
</evidence>
<evidence type="ECO:0000313" key="17">
    <source>
        <dbReference type="Proteomes" id="UP000789706"/>
    </source>
</evidence>
<dbReference type="GO" id="GO:0006368">
    <property type="term" value="P:transcription elongation by RNA polymerase II"/>
    <property type="evidence" value="ECO:0007669"/>
    <property type="project" value="TreeGrafter"/>
</dbReference>
<dbReference type="CDD" id="cd08062">
    <property type="entry name" value="MPN_RPN7_8"/>
    <property type="match status" value="1"/>
</dbReference>
<evidence type="ECO:0000259" key="15">
    <source>
        <dbReference type="PROSITE" id="PS50249"/>
    </source>
</evidence>
<dbReference type="SUPFAM" id="SSF55920">
    <property type="entry name" value="Creatinase/aminopeptidase"/>
    <property type="match status" value="1"/>
</dbReference>
<dbReference type="AlphaFoldDB" id="A0A9N8VJY9"/>
<organism evidence="16 17">
    <name type="scientific">Diversispora eburnea</name>
    <dbReference type="NCBI Taxonomy" id="1213867"/>
    <lineage>
        <taxon>Eukaryota</taxon>
        <taxon>Fungi</taxon>
        <taxon>Fungi incertae sedis</taxon>
        <taxon>Mucoromycota</taxon>
        <taxon>Glomeromycotina</taxon>
        <taxon>Glomeromycetes</taxon>
        <taxon>Diversisporales</taxon>
        <taxon>Diversisporaceae</taxon>
        <taxon>Diversispora</taxon>
    </lineage>
</organism>
<dbReference type="SMART" id="SM01285">
    <property type="entry name" value="FACT-Spt16_Nlob"/>
    <property type="match status" value="1"/>
</dbReference>
<dbReference type="GO" id="GO:0035101">
    <property type="term" value="C:FACT complex"/>
    <property type="evidence" value="ECO:0007669"/>
    <property type="project" value="UniProtKB-UniRule"/>
</dbReference>
<dbReference type="FunFam" id="2.30.29.210:FF:000001">
    <property type="entry name" value="FACT complex subunit spt16"/>
    <property type="match status" value="1"/>
</dbReference>
<dbReference type="Pfam" id="PF00557">
    <property type="entry name" value="Peptidase_M24"/>
    <property type="match status" value="1"/>
</dbReference>
<dbReference type="SMART" id="SM01287">
    <property type="entry name" value="Rtt106"/>
    <property type="match status" value="1"/>
</dbReference>
<dbReference type="FunFam" id="3.90.230.10:FF:000005">
    <property type="entry name" value="FACT complex subunit spt16"/>
    <property type="match status" value="1"/>
</dbReference>
<gene>
    <name evidence="16" type="ORF">DEBURN_LOCUS2283</name>
</gene>
<reference evidence="16" key="1">
    <citation type="submission" date="2021-06" db="EMBL/GenBank/DDBJ databases">
        <authorList>
            <person name="Kallberg Y."/>
            <person name="Tangrot J."/>
            <person name="Rosling A."/>
        </authorList>
    </citation>
    <scope>NUCLEOTIDE SEQUENCE</scope>
    <source>
        <strain evidence="16">AZ414A</strain>
    </source>
</reference>
<comment type="subunit">
    <text evidence="13">Component of the FACT complex.</text>
</comment>
<dbReference type="InterPro" id="IPR000555">
    <property type="entry name" value="JAMM/MPN+_dom"/>
</dbReference>
<keyword evidence="17" id="KW-1185">Reference proteome</keyword>
<keyword evidence="4 13" id="KW-0158">Chromosome</keyword>
<evidence type="ECO:0000256" key="5">
    <source>
        <dbReference type="ARBA" id="ARBA00022705"/>
    </source>
</evidence>
<dbReference type="Pfam" id="PF01398">
    <property type="entry name" value="JAB"/>
    <property type="match status" value="1"/>
</dbReference>
<dbReference type="GO" id="GO:0005838">
    <property type="term" value="C:proteasome regulatory particle"/>
    <property type="evidence" value="ECO:0007669"/>
    <property type="project" value="InterPro"/>
</dbReference>
<dbReference type="Gene3D" id="2.30.29.30">
    <property type="entry name" value="Pleckstrin-homology domain (PH domain)/Phosphotyrosine-binding domain (PTB)"/>
    <property type="match status" value="1"/>
</dbReference>
<evidence type="ECO:0000256" key="12">
    <source>
        <dbReference type="ARBA" id="ARBA00023242"/>
    </source>
</evidence>
<evidence type="ECO:0000256" key="3">
    <source>
        <dbReference type="ARBA" id="ARBA00010779"/>
    </source>
</evidence>
<feature type="compositionally biased region" description="Basic and acidic residues" evidence="14">
    <location>
        <begin position="1169"/>
        <end position="1197"/>
    </location>
</feature>
<keyword evidence="11 13" id="KW-0234">DNA repair</keyword>
<sequence>MPAATTNKPITQSTNVIVHPLVLLSVVDHYNRVARNTKKRVVGVLLGQNNGKTVNVANSFAVPFEEDERDPSVWFLDHNYVESMNDMFKKVNAREKMIGWYHSGPKLRASDLEINELFKRYTPNPVLVIVDDGTATTKTFMHVPSQIEAEEAEEIGVEHLLRDIKDNAVGTLSTRVTDQLNSLKGLWSRLEEIRDYLQKVVNNELPVNHQIIYNLQDIFNLLPNLNVAEMVKSFSVKTNDQLLVIYLSSLIRAVIALHNLINNKIENLKGEKKTETRLDAKTFHKRVRHFLNVWKTSSSSSDSPFQGVNAILIIVSDISEENPYQKSTAFQATSLNCSLAEVLEQLKQGDRQVPIEIHKLSKDVSHNQKVFESIISKITEGDQKKVGLLLKEKPSGKFYDEWLNIFKQHKDNLEEVDISSGIATALAVKDEEELRTIRTASKISITMMNRFINVVTTIVDDEKETTHDQLSDKIENILYSKDDKWLSSQKTLQDVDFERTDICYAPIIQSGGKYNFKATAQSDNNLLHDGTILCSLGVRYKSYCSNIGRTILIDPTKDQEKTYEFLLDLQRRLLEWIKDGVKISDVYKKALKYIKMKRPELADKFVKNLGHGMGIEFRESNYILNLKNDKEFQAGMVLNLFTGFVDLENPKATDAKNKVYALWIIDTVRVGNDSAVSFTEGNKNLDSICFSLKDSNESEQEDTKKANKRPTKPAQTARSAARKSAILKTKFRSEEKDEESIEQRRKRHQEELAAQKQADGLARFGNGVDHKAKQPQEAFRKFESYKRDTALPKEVKDLKIIVDQRNESIILPVFGFAVPFHISTLKNVNKSEEGEYIYLRLNFLTPGQASGKKEDMVTFTYRSTDPLLADIYKGILDLKKSAAKKEAERKEMADLIQQDKLIELKGRRPSHRLSDVFVRPGLEGKRVPGELEIHENGLQSCNSWQEKNQASDVQFDETGNRKRKFRYGDEDELGAEQEERRRRILLNKEFKAFAEKISESSEGSLDVDIPFRDIGFQGVPFRTNVLLQPTTECFVHLTDPPFLVVTITDIEIAHLERVQFGLKNFDLVFIFKDYSRPPLHINTIPMNQLENTINQDPADFYSQGGWSFLKLHNDASDSASEYQQSEDEYEESSSNESSYDDEASDVAVVQGSETEESDDSAPDWDELEEKAPDERKHGTKRANDSEEELENSKRVRR</sequence>
<dbReference type="InterPro" id="IPR029148">
    <property type="entry name" value="FACT-SPT16_Nlobe"/>
</dbReference>
<comment type="caution">
    <text evidence="16">The sequence shown here is derived from an EMBL/GenBank/DDBJ whole genome shotgun (WGS) entry which is preliminary data.</text>
</comment>
<evidence type="ECO:0000256" key="2">
    <source>
        <dbReference type="ARBA" id="ARBA00008568"/>
    </source>
</evidence>
<keyword evidence="6 13" id="KW-0227">DNA damage</keyword>
<evidence type="ECO:0000256" key="9">
    <source>
        <dbReference type="ARBA" id="ARBA00023054"/>
    </source>
</evidence>
<name>A0A9N8VJY9_9GLOM</name>
<comment type="similarity">
    <text evidence="2">Belongs to the peptidase M67A family.</text>
</comment>
<keyword evidence="7" id="KW-0647">Proteasome</keyword>
<dbReference type="Pfam" id="PF08644">
    <property type="entry name" value="SPT16"/>
    <property type="match status" value="1"/>
</dbReference>
<evidence type="ECO:0000256" key="7">
    <source>
        <dbReference type="ARBA" id="ARBA00022942"/>
    </source>
</evidence>
<evidence type="ECO:0000256" key="13">
    <source>
        <dbReference type="RuleBase" id="RU367052"/>
    </source>
</evidence>
<dbReference type="InterPro" id="IPR011993">
    <property type="entry name" value="PH-like_dom_sf"/>
</dbReference>